<organism evidence="5 6">
    <name type="scientific">Brassica cretica</name>
    <name type="common">Mustard</name>
    <dbReference type="NCBI Taxonomy" id="69181"/>
    <lineage>
        <taxon>Eukaryota</taxon>
        <taxon>Viridiplantae</taxon>
        <taxon>Streptophyta</taxon>
        <taxon>Embryophyta</taxon>
        <taxon>Tracheophyta</taxon>
        <taxon>Spermatophyta</taxon>
        <taxon>Magnoliopsida</taxon>
        <taxon>eudicotyledons</taxon>
        <taxon>Gunneridae</taxon>
        <taxon>Pentapetalae</taxon>
        <taxon>rosids</taxon>
        <taxon>malvids</taxon>
        <taxon>Brassicales</taxon>
        <taxon>Brassicaceae</taxon>
        <taxon>Brassiceae</taxon>
        <taxon>Brassica</taxon>
    </lineage>
</organism>
<protein>
    <recommendedName>
        <fullName evidence="4">Raptor N-terminal CASPase-like domain-containing protein</fullName>
    </recommendedName>
</protein>
<keyword evidence="2" id="KW-0677">Repeat</keyword>
<proteinExistence type="inferred from homology"/>
<evidence type="ECO:0000313" key="6">
    <source>
        <dbReference type="Proteomes" id="UP000266723"/>
    </source>
</evidence>
<dbReference type="InterPro" id="IPR029347">
    <property type="entry name" value="Raptor_N"/>
</dbReference>
<dbReference type="InterPro" id="IPR004083">
    <property type="entry name" value="Raptor"/>
</dbReference>
<dbReference type="PANTHER" id="PTHR12848">
    <property type="entry name" value="REGULATORY-ASSOCIATED PROTEIN OF MTOR"/>
    <property type="match status" value="1"/>
</dbReference>
<evidence type="ECO:0000313" key="5">
    <source>
        <dbReference type="EMBL" id="KAF3612206.1"/>
    </source>
</evidence>
<dbReference type="Gene3D" id="1.25.10.10">
    <property type="entry name" value="Leucine-rich Repeat Variant"/>
    <property type="match status" value="1"/>
</dbReference>
<comment type="similarity">
    <text evidence="1">Belongs to the WD repeat RAPTOR family.</text>
</comment>
<feature type="compositionally biased region" description="Polar residues" evidence="3">
    <location>
        <begin position="32"/>
        <end position="43"/>
    </location>
</feature>
<dbReference type="Pfam" id="PF14538">
    <property type="entry name" value="Raptor_N"/>
    <property type="match status" value="1"/>
</dbReference>
<dbReference type="Gene3D" id="2.130.10.10">
    <property type="entry name" value="YVTN repeat-like/Quinoprotein amine dehydrogenase"/>
    <property type="match status" value="1"/>
</dbReference>
<dbReference type="InterPro" id="IPR011989">
    <property type="entry name" value="ARM-like"/>
</dbReference>
<evidence type="ECO:0000259" key="4">
    <source>
        <dbReference type="SMART" id="SM01302"/>
    </source>
</evidence>
<dbReference type="EMBL" id="QGKV02000297">
    <property type="protein sequence ID" value="KAF3612206.1"/>
    <property type="molecule type" value="Genomic_DNA"/>
</dbReference>
<dbReference type="SMART" id="SM01302">
    <property type="entry name" value="Raptor_N"/>
    <property type="match status" value="1"/>
</dbReference>
<name>A0ABQ7F9H2_BRACR</name>
<feature type="domain" description="Raptor N-terminal CASPase-like" evidence="4">
    <location>
        <begin position="113"/>
        <end position="266"/>
    </location>
</feature>
<keyword evidence="6" id="KW-1185">Reference proteome</keyword>
<dbReference type="InterPro" id="IPR015943">
    <property type="entry name" value="WD40/YVTN_repeat-like_dom_sf"/>
</dbReference>
<evidence type="ECO:0000256" key="2">
    <source>
        <dbReference type="ARBA" id="ARBA00022737"/>
    </source>
</evidence>
<dbReference type="SUPFAM" id="SSF48371">
    <property type="entry name" value="ARM repeat"/>
    <property type="match status" value="1"/>
</dbReference>
<dbReference type="Pfam" id="PF00400">
    <property type="entry name" value="WD40"/>
    <property type="match status" value="2"/>
</dbReference>
<sequence length="859" mass="93578">MALGDLMVSRFSQSSVSLASNHRYDEEDDDCVSSTAHGDSSVPSRRKDSEATTSNIYGNGTEERDATATATSMAYLPQTIVLREVRHNASEASAPLGTSDGIALAPKWRLKERMKTGCVALVLCLNITVDPPDVIKISPCARIEAWIDPFSMAPPKALEAIGKNLSTQYERWQPRARYKVQLDPTLDEVRKLCLTCRKYAKTERVLFHYNGHGVPKPTANGEIWVFNKHYTQYIPLPISELDSWLKTPSIYVFDCSAARMILNAFAELHDWGSSGSSGSSRDCILLAACDVHETLPQSVEFPADVFTACLTTPIKMALKCIFLLHHESCQIDLVKDGGHTYFIRFLDSLDAIPDQRAMAAFVLSVIVDGHRRGQEACLEANLIGVCLGHLELSRPSDSQQEKFLQWLCLCLGKLWEDFTEAQIMGREANAFKKLAPLLSEPQPEVRAAAVFALGTLLDIGFGSSKSSLENEFDDDEKIRAEEAIIKNLLDVVSDGSPLVRSEVAVAPVVNVSTALARFAFGHKKHLKLAAASYWKPQSSSLLTSLPSIAKLHEAGNATIVSLHMSPLTRASTESQPVAREARISSSPLSSSGLMHGSPLSDDGIMHDSVSNGAVHQQRLFDNAVYSQCVRSMFALAKDPSPRIASLGRRVLSIIGIEQVVAKPSKTTGRLGEAATTSNTPLAGLSRSSSWFDMHAVHGSQLVAGFADGSLRLYDVRSPEPLVLATRPHQKVERVVGLSFQPGLDPSKVVSASQAGDIQFLDLRTSRDTYLTIDAHRGSLTALAVHRHAPIIASGSAKQLIKVFSLEGEQLGRILYYPSFMGQKIGSVSCLAFHPYQVLLAAGTVDSLVSVYTHDNSQAR</sequence>
<dbReference type="PANTHER" id="PTHR12848:SF18">
    <property type="entry name" value="RAPTOR N-TERMINAL CASPASE-LIKE DOMAIN-CONTAINING PROTEIN"/>
    <property type="match status" value="1"/>
</dbReference>
<comment type="caution">
    <text evidence="5">The sequence shown here is derived from an EMBL/GenBank/DDBJ whole genome shotgun (WGS) entry which is preliminary data.</text>
</comment>
<gene>
    <name evidence="5" type="ORF">DY000_02051136</name>
</gene>
<dbReference type="InterPro" id="IPR001680">
    <property type="entry name" value="WD40_rpt"/>
</dbReference>
<dbReference type="Proteomes" id="UP000266723">
    <property type="component" value="Unassembled WGS sequence"/>
</dbReference>
<dbReference type="SUPFAM" id="SSF50978">
    <property type="entry name" value="WD40 repeat-like"/>
    <property type="match status" value="1"/>
</dbReference>
<dbReference type="InterPro" id="IPR036322">
    <property type="entry name" value="WD40_repeat_dom_sf"/>
</dbReference>
<evidence type="ECO:0000256" key="1">
    <source>
        <dbReference type="ARBA" id="ARBA00009257"/>
    </source>
</evidence>
<feature type="region of interest" description="Disordered" evidence="3">
    <location>
        <begin position="17"/>
        <end position="69"/>
    </location>
</feature>
<accession>A0ABQ7F9H2</accession>
<dbReference type="InterPro" id="IPR016024">
    <property type="entry name" value="ARM-type_fold"/>
</dbReference>
<evidence type="ECO:0000256" key="3">
    <source>
        <dbReference type="SAM" id="MobiDB-lite"/>
    </source>
</evidence>
<reference evidence="5 6" key="1">
    <citation type="journal article" date="2020" name="BMC Genomics">
        <title>Intraspecific diversification of the crop wild relative Brassica cretica Lam. using demographic model selection.</title>
        <authorList>
            <person name="Kioukis A."/>
            <person name="Michalopoulou V.A."/>
            <person name="Briers L."/>
            <person name="Pirintsos S."/>
            <person name="Studholme D.J."/>
            <person name="Pavlidis P."/>
            <person name="Sarris P.F."/>
        </authorList>
    </citation>
    <scope>NUCLEOTIDE SEQUENCE [LARGE SCALE GENOMIC DNA]</scope>
    <source>
        <strain evidence="6">cv. PFS-1207/04</strain>
    </source>
</reference>
<dbReference type="PRINTS" id="PR01547">
    <property type="entry name" value="YEAST176DUF"/>
</dbReference>
<dbReference type="SMART" id="SM00320">
    <property type="entry name" value="WD40"/>
    <property type="match status" value="4"/>
</dbReference>